<dbReference type="Proteomes" id="UP000593571">
    <property type="component" value="Unassembled WGS sequence"/>
</dbReference>
<evidence type="ECO:0000313" key="2">
    <source>
        <dbReference type="EMBL" id="KAF6485678.1"/>
    </source>
</evidence>
<sequence>MERKHPPLGAGSWLGLGSHLLPGRVGARNRLGFPGHASGRRFVPPGTGTRGHKRRMRLGVAQVGAPTNACRKWDPGVEGGHMGLVLMGVEREPCLVLFGWLCGVSLPPGHEQLVRLPPHPPALAQSGLSRWGHARPPPSGCALGPWARTLSCLCGSLLFCGLVRGRQPRGGHFGS</sequence>
<keyword evidence="3" id="KW-1185">Reference proteome</keyword>
<protein>
    <submittedName>
        <fullName evidence="2">Uncharacterized protein</fullName>
    </submittedName>
</protein>
<accession>A0A7J8IMV5</accession>
<organism evidence="2 3">
    <name type="scientific">Rousettus aegyptiacus</name>
    <name type="common">Egyptian fruit bat</name>
    <name type="synonym">Pteropus aegyptiacus</name>
    <dbReference type="NCBI Taxonomy" id="9407"/>
    <lineage>
        <taxon>Eukaryota</taxon>
        <taxon>Metazoa</taxon>
        <taxon>Chordata</taxon>
        <taxon>Craniata</taxon>
        <taxon>Vertebrata</taxon>
        <taxon>Euteleostomi</taxon>
        <taxon>Mammalia</taxon>
        <taxon>Eutheria</taxon>
        <taxon>Laurasiatheria</taxon>
        <taxon>Chiroptera</taxon>
        <taxon>Yinpterochiroptera</taxon>
        <taxon>Pteropodoidea</taxon>
        <taxon>Pteropodidae</taxon>
        <taxon>Rousettinae</taxon>
        <taxon>Rousettus</taxon>
    </lineage>
</organism>
<gene>
    <name evidence="2" type="ORF">HJG63_010809</name>
</gene>
<dbReference type="EMBL" id="JACASE010000003">
    <property type="protein sequence ID" value="KAF6485678.1"/>
    <property type="molecule type" value="Genomic_DNA"/>
</dbReference>
<evidence type="ECO:0000313" key="3">
    <source>
        <dbReference type="Proteomes" id="UP000593571"/>
    </source>
</evidence>
<name>A0A7J8IMV5_ROUAE</name>
<feature type="region of interest" description="Disordered" evidence="1">
    <location>
        <begin position="32"/>
        <end position="52"/>
    </location>
</feature>
<reference evidence="2 3" key="1">
    <citation type="journal article" date="2020" name="Nature">
        <title>Six reference-quality genomes reveal evolution of bat adaptations.</title>
        <authorList>
            <person name="Jebb D."/>
            <person name="Huang Z."/>
            <person name="Pippel M."/>
            <person name="Hughes G.M."/>
            <person name="Lavrichenko K."/>
            <person name="Devanna P."/>
            <person name="Winkler S."/>
            <person name="Jermiin L.S."/>
            <person name="Skirmuntt E.C."/>
            <person name="Katzourakis A."/>
            <person name="Burkitt-Gray L."/>
            <person name="Ray D.A."/>
            <person name="Sullivan K.A.M."/>
            <person name="Roscito J.G."/>
            <person name="Kirilenko B.M."/>
            <person name="Davalos L.M."/>
            <person name="Corthals A.P."/>
            <person name="Power M.L."/>
            <person name="Jones G."/>
            <person name="Ransome R.D."/>
            <person name="Dechmann D.K.N."/>
            <person name="Locatelli A.G."/>
            <person name="Puechmaille S.J."/>
            <person name="Fedrigo O."/>
            <person name="Jarvis E.D."/>
            <person name="Hiller M."/>
            <person name="Vernes S.C."/>
            <person name="Myers E.W."/>
            <person name="Teeling E.C."/>
        </authorList>
    </citation>
    <scope>NUCLEOTIDE SEQUENCE [LARGE SCALE GENOMIC DNA]</scope>
    <source>
        <strain evidence="2">MRouAeg1</strain>
        <tissue evidence="2">Muscle</tissue>
    </source>
</reference>
<evidence type="ECO:0000256" key="1">
    <source>
        <dbReference type="SAM" id="MobiDB-lite"/>
    </source>
</evidence>
<dbReference type="AlphaFoldDB" id="A0A7J8IMV5"/>
<comment type="caution">
    <text evidence="2">The sequence shown here is derived from an EMBL/GenBank/DDBJ whole genome shotgun (WGS) entry which is preliminary data.</text>
</comment>
<proteinExistence type="predicted"/>